<accession>A0ABR2YM06</accession>
<comment type="similarity">
    <text evidence="1 5">Belongs to the cytochrome P450 family.</text>
</comment>
<proteinExistence type="inferred from homology"/>
<evidence type="ECO:0000256" key="5">
    <source>
        <dbReference type="RuleBase" id="RU000461"/>
    </source>
</evidence>
<gene>
    <name evidence="7" type="ORF">WJX75_001750</name>
</gene>
<dbReference type="InterPro" id="IPR050529">
    <property type="entry name" value="CYP450_sterol_14alpha_dmase"/>
</dbReference>
<sequence>MVDLSDLRALPLPLLYVGATAIFLLAVSTLRLIGNSLPSKAPPVFEGLPFIGGIMKFASGPMKLMADGHERFGEVFTVPVLHKNFTFLLGPHVSGHFFKANDDEMSQKEVYEFNVPTFGKGVVFDVDHKVRAEQFKFFAEALKSAKLKLYVPHFVQEAQDYFAKWGDEGEVDFAKTFSELIILTASRTLMGREVRESMFNKVADLFHDLDMGMLPISVIFPYLPIPAHWNRDRARKELASIFSRIIQARRDSNTKEDDILQSFIDSRYEKVYGGRYLNDAEITGMLIATLFAGQHTSSITSAWTGLTMIRDKAAWAAAEEEQRAVVQRRGEELSIDALNDMEVLGRNMTESLRLFPPLIMLLRAAKAPFAVTDSAGKTFVIPKGHVVATSPAFAHRLPHVFRNPDEFDPERFVPPREEDKAAPFSFIGFGGGRHGCMGSNFAILQIKSIWSVLLRNFEFELVDPFPEQDFESMVVGPKPCRVRYRRRKLAI</sequence>
<dbReference type="Pfam" id="PF00067">
    <property type="entry name" value="p450"/>
    <property type="match status" value="1"/>
</dbReference>
<dbReference type="InterPro" id="IPR002403">
    <property type="entry name" value="Cyt_P450_E_grp-IV"/>
</dbReference>
<organism evidence="7 8">
    <name type="scientific">Coccomyxa subellipsoidea</name>
    <dbReference type="NCBI Taxonomy" id="248742"/>
    <lineage>
        <taxon>Eukaryota</taxon>
        <taxon>Viridiplantae</taxon>
        <taxon>Chlorophyta</taxon>
        <taxon>core chlorophytes</taxon>
        <taxon>Trebouxiophyceae</taxon>
        <taxon>Trebouxiophyceae incertae sedis</taxon>
        <taxon>Coccomyxaceae</taxon>
        <taxon>Coccomyxa</taxon>
    </lineage>
</organism>
<dbReference type="PRINTS" id="PR00465">
    <property type="entry name" value="EP450IV"/>
</dbReference>
<evidence type="ECO:0000256" key="6">
    <source>
        <dbReference type="SAM" id="Phobius"/>
    </source>
</evidence>
<evidence type="ECO:0000256" key="1">
    <source>
        <dbReference type="ARBA" id="ARBA00010617"/>
    </source>
</evidence>
<keyword evidence="5" id="KW-0560">Oxidoreductase</keyword>
<dbReference type="EMBL" id="JALJOT010000008">
    <property type="protein sequence ID" value="KAK9908024.1"/>
    <property type="molecule type" value="Genomic_DNA"/>
</dbReference>
<dbReference type="PANTHER" id="PTHR24304:SF2">
    <property type="entry name" value="24-HYDROXYCHOLESTEROL 7-ALPHA-HYDROXYLASE"/>
    <property type="match status" value="1"/>
</dbReference>
<keyword evidence="8" id="KW-1185">Reference proteome</keyword>
<keyword evidence="3 5" id="KW-0479">Metal-binding</keyword>
<comment type="caution">
    <text evidence="7">The sequence shown here is derived from an EMBL/GenBank/DDBJ whole genome shotgun (WGS) entry which is preliminary data.</text>
</comment>
<evidence type="ECO:0000313" key="8">
    <source>
        <dbReference type="Proteomes" id="UP001491310"/>
    </source>
</evidence>
<protein>
    <recommendedName>
        <fullName evidence="9">Cytochrome P450</fullName>
    </recommendedName>
</protein>
<dbReference type="InterPro" id="IPR017972">
    <property type="entry name" value="Cyt_P450_CS"/>
</dbReference>
<dbReference type="Gene3D" id="1.10.630.10">
    <property type="entry name" value="Cytochrome P450"/>
    <property type="match status" value="1"/>
</dbReference>
<dbReference type="PANTHER" id="PTHR24304">
    <property type="entry name" value="CYTOCHROME P450 FAMILY 7"/>
    <property type="match status" value="1"/>
</dbReference>
<keyword evidence="6" id="KW-1133">Transmembrane helix</keyword>
<feature type="transmembrane region" description="Helical" evidence="6">
    <location>
        <begin position="12"/>
        <end position="33"/>
    </location>
</feature>
<dbReference type="InterPro" id="IPR036396">
    <property type="entry name" value="Cyt_P450_sf"/>
</dbReference>
<dbReference type="InterPro" id="IPR001128">
    <property type="entry name" value="Cyt_P450"/>
</dbReference>
<dbReference type="Proteomes" id="UP001491310">
    <property type="component" value="Unassembled WGS sequence"/>
</dbReference>
<name>A0ABR2YM06_9CHLO</name>
<keyword evidence="5" id="KW-0503">Monooxygenase</keyword>
<dbReference type="SUPFAM" id="SSF48264">
    <property type="entry name" value="Cytochrome P450"/>
    <property type="match status" value="1"/>
</dbReference>
<dbReference type="PROSITE" id="PS00086">
    <property type="entry name" value="CYTOCHROME_P450"/>
    <property type="match status" value="1"/>
</dbReference>
<evidence type="ECO:0000256" key="3">
    <source>
        <dbReference type="ARBA" id="ARBA00022723"/>
    </source>
</evidence>
<keyword evidence="6" id="KW-0812">Transmembrane</keyword>
<evidence type="ECO:0000313" key="7">
    <source>
        <dbReference type="EMBL" id="KAK9908024.1"/>
    </source>
</evidence>
<dbReference type="CDD" id="cd11042">
    <property type="entry name" value="CYP51-like"/>
    <property type="match status" value="1"/>
</dbReference>
<keyword evidence="4 5" id="KW-0408">Iron</keyword>
<reference evidence="7 8" key="1">
    <citation type="journal article" date="2024" name="Nat. Commun.">
        <title>Phylogenomics reveals the evolutionary origins of lichenization in chlorophyte algae.</title>
        <authorList>
            <person name="Puginier C."/>
            <person name="Libourel C."/>
            <person name="Otte J."/>
            <person name="Skaloud P."/>
            <person name="Haon M."/>
            <person name="Grisel S."/>
            <person name="Petersen M."/>
            <person name="Berrin J.G."/>
            <person name="Delaux P.M."/>
            <person name="Dal Grande F."/>
            <person name="Keller J."/>
        </authorList>
    </citation>
    <scope>NUCLEOTIDE SEQUENCE [LARGE SCALE GENOMIC DNA]</scope>
    <source>
        <strain evidence="7 8">SAG 216-7</strain>
    </source>
</reference>
<keyword evidence="6" id="KW-0472">Membrane</keyword>
<evidence type="ECO:0000256" key="2">
    <source>
        <dbReference type="ARBA" id="ARBA00022617"/>
    </source>
</evidence>
<evidence type="ECO:0000256" key="4">
    <source>
        <dbReference type="ARBA" id="ARBA00023004"/>
    </source>
</evidence>
<evidence type="ECO:0008006" key="9">
    <source>
        <dbReference type="Google" id="ProtNLM"/>
    </source>
</evidence>
<keyword evidence="2 5" id="KW-0349">Heme</keyword>